<sequence length="167" mass="18656">MVLERKGFLKVDLSIILPTLNEVESVPVSLSYLEKLLEAVDFELIVVDDDSTDGTWQKVLEISRNNPRVRLIRRVHRKGLSTAIMEGFMAAKGSKLLVADADLQHDLGIIPRMLEASNDYDLVVGSRYLDQSRISGWSSSRQSLSIYGTRFACSIINNKVTDPLSGF</sequence>
<dbReference type="AlphaFoldDB" id="A0A382B345"/>
<feature type="domain" description="Glycosyltransferase 2-like" evidence="4">
    <location>
        <begin position="14"/>
        <end position="143"/>
    </location>
</feature>
<dbReference type="GO" id="GO:0016020">
    <property type="term" value="C:membrane"/>
    <property type="evidence" value="ECO:0007669"/>
    <property type="project" value="GOC"/>
</dbReference>
<comment type="similarity">
    <text evidence="1">Belongs to the glycosyltransferase 2 family.</text>
</comment>
<dbReference type="Gene3D" id="3.90.550.10">
    <property type="entry name" value="Spore Coat Polysaccharide Biosynthesis Protein SpsA, Chain A"/>
    <property type="match status" value="1"/>
</dbReference>
<dbReference type="InterPro" id="IPR001173">
    <property type="entry name" value="Glyco_trans_2-like"/>
</dbReference>
<dbReference type="SUPFAM" id="SSF53448">
    <property type="entry name" value="Nucleotide-diphospho-sugar transferases"/>
    <property type="match status" value="1"/>
</dbReference>
<evidence type="ECO:0000256" key="2">
    <source>
        <dbReference type="ARBA" id="ARBA00022676"/>
    </source>
</evidence>
<evidence type="ECO:0000259" key="4">
    <source>
        <dbReference type="Pfam" id="PF00535"/>
    </source>
</evidence>
<feature type="non-terminal residue" evidence="5">
    <location>
        <position position="167"/>
    </location>
</feature>
<dbReference type="GO" id="GO:0009247">
    <property type="term" value="P:glycolipid biosynthetic process"/>
    <property type="evidence" value="ECO:0007669"/>
    <property type="project" value="TreeGrafter"/>
</dbReference>
<name>A0A382B345_9ZZZZ</name>
<evidence type="ECO:0000256" key="1">
    <source>
        <dbReference type="ARBA" id="ARBA00006739"/>
    </source>
</evidence>
<protein>
    <recommendedName>
        <fullName evidence="4">Glycosyltransferase 2-like domain-containing protein</fullName>
    </recommendedName>
</protein>
<evidence type="ECO:0000313" key="5">
    <source>
        <dbReference type="EMBL" id="SVB08230.1"/>
    </source>
</evidence>
<keyword evidence="2" id="KW-0328">Glycosyltransferase</keyword>
<dbReference type="GO" id="GO:0004582">
    <property type="term" value="F:dolichyl-phosphate beta-D-mannosyltransferase activity"/>
    <property type="evidence" value="ECO:0007669"/>
    <property type="project" value="InterPro"/>
</dbReference>
<dbReference type="PANTHER" id="PTHR43398">
    <property type="entry name" value="DOLICHOL-PHOSPHATE MANNOSYLTRANSFERASE SUBUNIT 1"/>
    <property type="match status" value="1"/>
</dbReference>
<proteinExistence type="inferred from homology"/>
<organism evidence="5">
    <name type="scientific">marine metagenome</name>
    <dbReference type="NCBI Taxonomy" id="408172"/>
    <lineage>
        <taxon>unclassified sequences</taxon>
        <taxon>metagenomes</taxon>
        <taxon>ecological metagenomes</taxon>
    </lineage>
</organism>
<keyword evidence="3" id="KW-0808">Transferase</keyword>
<dbReference type="Pfam" id="PF00535">
    <property type="entry name" value="Glycos_transf_2"/>
    <property type="match status" value="1"/>
</dbReference>
<dbReference type="EMBL" id="UINC01028004">
    <property type="protein sequence ID" value="SVB08230.1"/>
    <property type="molecule type" value="Genomic_DNA"/>
</dbReference>
<dbReference type="InterPro" id="IPR029044">
    <property type="entry name" value="Nucleotide-diphossugar_trans"/>
</dbReference>
<dbReference type="InterPro" id="IPR039528">
    <property type="entry name" value="DPM1-like"/>
</dbReference>
<evidence type="ECO:0000256" key="3">
    <source>
        <dbReference type="ARBA" id="ARBA00022679"/>
    </source>
</evidence>
<accession>A0A382B345</accession>
<gene>
    <name evidence="5" type="ORF">METZ01_LOCUS161084</name>
</gene>
<dbReference type="PANTHER" id="PTHR43398:SF1">
    <property type="entry name" value="DOLICHOL-PHOSPHATE MANNOSYLTRANSFERASE SUBUNIT 1"/>
    <property type="match status" value="1"/>
</dbReference>
<reference evidence="5" key="1">
    <citation type="submission" date="2018-05" db="EMBL/GenBank/DDBJ databases">
        <authorList>
            <person name="Lanie J.A."/>
            <person name="Ng W.-L."/>
            <person name="Kazmierczak K.M."/>
            <person name="Andrzejewski T.M."/>
            <person name="Davidsen T.M."/>
            <person name="Wayne K.J."/>
            <person name="Tettelin H."/>
            <person name="Glass J.I."/>
            <person name="Rusch D."/>
            <person name="Podicherti R."/>
            <person name="Tsui H.-C.T."/>
            <person name="Winkler M.E."/>
        </authorList>
    </citation>
    <scope>NUCLEOTIDE SEQUENCE</scope>
</reference>